<evidence type="ECO:0000313" key="6">
    <source>
        <dbReference type="EMBL" id="MPL54626.1"/>
    </source>
</evidence>
<evidence type="ECO:0000256" key="2">
    <source>
        <dbReference type="ARBA" id="ARBA00023277"/>
    </source>
</evidence>
<proteinExistence type="predicted"/>
<keyword evidence="2" id="KW-0119">Carbohydrate metabolism</keyword>
<reference evidence="6" key="1">
    <citation type="submission" date="2019-08" db="EMBL/GenBank/DDBJ databases">
        <authorList>
            <person name="Kucharzyk K."/>
            <person name="Murdoch R.W."/>
            <person name="Higgins S."/>
            <person name="Loffler F."/>
        </authorList>
    </citation>
    <scope>NUCLEOTIDE SEQUENCE</scope>
</reference>
<keyword evidence="3" id="KW-0326">Glycosidase</keyword>
<name>A0A644SIV8_9ZZZZ</name>
<dbReference type="AlphaFoldDB" id="A0A644SIV8"/>
<dbReference type="PANTHER" id="PTHR31297">
    <property type="entry name" value="GLUCAN ENDO-1,6-BETA-GLUCOSIDASE B"/>
    <property type="match status" value="1"/>
</dbReference>
<dbReference type="GO" id="GO:0009986">
    <property type="term" value="C:cell surface"/>
    <property type="evidence" value="ECO:0007669"/>
    <property type="project" value="TreeGrafter"/>
</dbReference>
<dbReference type="Pfam" id="PF00150">
    <property type="entry name" value="Cellulase"/>
    <property type="match status" value="1"/>
</dbReference>
<dbReference type="GO" id="GO:0009251">
    <property type="term" value="P:glucan catabolic process"/>
    <property type="evidence" value="ECO:0007669"/>
    <property type="project" value="TreeGrafter"/>
</dbReference>
<evidence type="ECO:0000256" key="3">
    <source>
        <dbReference type="ARBA" id="ARBA00023295"/>
    </source>
</evidence>
<evidence type="ECO:0000256" key="1">
    <source>
        <dbReference type="ARBA" id="ARBA00022801"/>
    </source>
</evidence>
<dbReference type="PANTHER" id="PTHR31297:SF41">
    <property type="entry name" value="ENDOGLUCANASE, PUTATIVE (AFU_ORTHOLOGUE AFUA_5G01830)-RELATED"/>
    <property type="match status" value="1"/>
</dbReference>
<dbReference type="Gene3D" id="3.20.20.80">
    <property type="entry name" value="Glycosidases"/>
    <property type="match status" value="1"/>
</dbReference>
<dbReference type="SUPFAM" id="SSF51445">
    <property type="entry name" value="(Trans)glycosidases"/>
    <property type="match status" value="1"/>
</dbReference>
<sequence length="413" mass="48744">MKKITKIFLVLLTLVSLSMFSQAKKTKFVYIDGPNLYTPNHEKFFIKGTNLGNWLNPEGYMFFFEGNASSYRLINQAFCEMVGEDFTAKFWKEFKKNYITKEDIFYIKSTGMNTLRIPFHYKLFTDEDFMGETKNQNGFEILDEVIGWCKEAGIYVILDMHDAPGGQTGDNIDDSYAYPWLMENAENQKQFIEIWTRIAKKYANNTTVLGYDLLNEPIAHYFKDDLPRLNQNLEKLYKECTLAIRKVDKNHIIMLGGAQWNGNFSFFTDWKYDDKIMFTCHRYWSGTDKQSIQDFIDFRDKVNLPMYMGETGENTDEWVEKFRITLEENNIGWTYWPYKKMVQKSGMMYIPKPENWDLIVEYTKKDRSDLGKVRDARPNQELVKKAMLDLLENMKFKNCVKIEGYTKALGMKP</sequence>
<evidence type="ECO:0000256" key="4">
    <source>
        <dbReference type="ARBA" id="ARBA00023326"/>
    </source>
</evidence>
<gene>
    <name evidence="6" type="ORF">SDC9_00092</name>
</gene>
<feature type="domain" description="Glycoside hydrolase family 5" evidence="5">
    <location>
        <begin position="94"/>
        <end position="338"/>
    </location>
</feature>
<keyword evidence="4" id="KW-0624">Polysaccharide degradation</keyword>
<dbReference type="InterPro" id="IPR050386">
    <property type="entry name" value="Glycosyl_hydrolase_5"/>
</dbReference>
<dbReference type="GO" id="GO:0008422">
    <property type="term" value="F:beta-glucosidase activity"/>
    <property type="evidence" value="ECO:0007669"/>
    <property type="project" value="TreeGrafter"/>
</dbReference>
<organism evidence="6">
    <name type="scientific">bioreactor metagenome</name>
    <dbReference type="NCBI Taxonomy" id="1076179"/>
    <lineage>
        <taxon>unclassified sequences</taxon>
        <taxon>metagenomes</taxon>
        <taxon>ecological metagenomes</taxon>
    </lineage>
</organism>
<dbReference type="InterPro" id="IPR001547">
    <property type="entry name" value="Glyco_hydro_5"/>
</dbReference>
<comment type="caution">
    <text evidence="6">The sequence shown here is derived from an EMBL/GenBank/DDBJ whole genome shotgun (WGS) entry which is preliminary data.</text>
</comment>
<evidence type="ECO:0000259" key="5">
    <source>
        <dbReference type="Pfam" id="PF00150"/>
    </source>
</evidence>
<dbReference type="EMBL" id="VSSQ01000001">
    <property type="protein sequence ID" value="MPL54626.1"/>
    <property type="molecule type" value="Genomic_DNA"/>
</dbReference>
<keyword evidence="1" id="KW-0378">Hydrolase</keyword>
<dbReference type="InterPro" id="IPR017853">
    <property type="entry name" value="GH"/>
</dbReference>
<accession>A0A644SIV8</accession>
<protein>
    <recommendedName>
        <fullName evidence="5">Glycoside hydrolase family 5 domain-containing protein</fullName>
    </recommendedName>
</protein>
<dbReference type="GO" id="GO:0005576">
    <property type="term" value="C:extracellular region"/>
    <property type="evidence" value="ECO:0007669"/>
    <property type="project" value="TreeGrafter"/>
</dbReference>